<dbReference type="InterPro" id="IPR008906">
    <property type="entry name" value="HATC_C_dom"/>
</dbReference>
<dbReference type="AlphaFoldDB" id="A0AA36GGC4"/>
<name>A0AA36GGC4_CYLNA</name>
<evidence type="ECO:0000256" key="2">
    <source>
        <dbReference type="ARBA" id="ARBA00022723"/>
    </source>
</evidence>
<keyword evidence="2" id="KW-0479">Metal-binding</keyword>
<dbReference type="GO" id="GO:0008270">
    <property type="term" value="F:zinc ion binding"/>
    <property type="evidence" value="ECO:0007669"/>
    <property type="project" value="UniProtKB-KW"/>
</dbReference>
<dbReference type="PROSITE" id="PS50808">
    <property type="entry name" value="ZF_BED"/>
    <property type="match status" value="1"/>
</dbReference>
<comment type="subcellular location">
    <subcellularLocation>
        <location evidence="1">Nucleus</location>
    </subcellularLocation>
</comment>
<feature type="region of interest" description="Disordered" evidence="10">
    <location>
        <begin position="1"/>
        <end position="31"/>
    </location>
</feature>
<dbReference type="Proteomes" id="UP001176961">
    <property type="component" value="Unassembled WGS sequence"/>
</dbReference>
<evidence type="ECO:0000256" key="6">
    <source>
        <dbReference type="ARBA" id="ARBA00023125"/>
    </source>
</evidence>
<evidence type="ECO:0000259" key="11">
    <source>
        <dbReference type="PROSITE" id="PS50808"/>
    </source>
</evidence>
<evidence type="ECO:0000256" key="5">
    <source>
        <dbReference type="ARBA" id="ARBA00023015"/>
    </source>
</evidence>
<dbReference type="InterPro" id="IPR012337">
    <property type="entry name" value="RNaseH-like_sf"/>
</dbReference>
<keyword evidence="3 9" id="KW-0863">Zinc-finger</keyword>
<feature type="compositionally biased region" description="Acidic residues" evidence="10">
    <location>
        <begin position="701"/>
        <end position="715"/>
    </location>
</feature>
<evidence type="ECO:0000313" key="12">
    <source>
        <dbReference type="EMBL" id="CAJ0593694.1"/>
    </source>
</evidence>
<gene>
    <name evidence="12" type="ORF">CYNAS_LOCUS5677</name>
</gene>
<dbReference type="SUPFAM" id="SSF53098">
    <property type="entry name" value="Ribonuclease H-like"/>
    <property type="match status" value="1"/>
</dbReference>
<evidence type="ECO:0000256" key="4">
    <source>
        <dbReference type="ARBA" id="ARBA00022833"/>
    </source>
</evidence>
<evidence type="ECO:0000256" key="8">
    <source>
        <dbReference type="ARBA" id="ARBA00023242"/>
    </source>
</evidence>
<protein>
    <recommendedName>
        <fullName evidence="11">BED-type domain-containing protein</fullName>
    </recommendedName>
</protein>
<dbReference type="Pfam" id="PF02892">
    <property type="entry name" value="zf-BED"/>
    <property type="match status" value="1"/>
</dbReference>
<dbReference type="GO" id="GO:0009791">
    <property type="term" value="P:post-embryonic development"/>
    <property type="evidence" value="ECO:0007669"/>
    <property type="project" value="UniProtKB-ARBA"/>
</dbReference>
<dbReference type="PANTHER" id="PTHR46481:SF10">
    <property type="entry name" value="ZINC FINGER BED DOMAIN-CONTAINING PROTEIN 39"/>
    <property type="match status" value="1"/>
</dbReference>
<keyword evidence="5" id="KW-0805">Transcription regulation</keyword>
<keyword evidence="7" id="KW-0804">Transcription</keyword>
<dbReference type="GO" id="GO:0005634">
    <property type="term" value="C:nucleus"/>
    <property type="evidence" value="ECO:0007669"/>
    <property type="project" value="UniProtKB-SubCell"/>
</dbReference>
<dbReference type="InterPro" id="IPR052035">
    <property type="entry name" value="ZnF_BED_domain_contain"/>
</dbReference>
<dbReference type="SUPFAM" id="SSF57667">
    <property type="entry name" value="beta-beta-alpha zinc fingers"/>
    <property type="match status" value="1"/>
</dbReference>
<evidence type="ECO:0000256" key="10">
    <source>
        <dbReference type="SAM" id="MobiDB-lite"/>
    </source>
</evidence>
<feature type="domain" description="BED-type" evidence="11">
    <location>
        <begin position="61"/>
        <end position="117"/>
    </location>
</feature>
<proteinExistence type="predicted"/>
<keyword evidence="8" id="KW-0539">Nucleus</keyword>
<evidence type="ECO:0000256" key="3">
    <source>
        <dbReference type="ARBA" id="ARBA00022771"/>
    </source>
</evidence>
<keyword evidence="6" id="KW-0238">DNA-binding</keyword>
<evidence type="ECO:0000256" key="1">
    <source>
        <dbReference type="ARBA" id="ARBA00004123"/>
    </source>
</evidence>
<dbReference type="InterPro" id="IPR036236">
    <property type="entry name" value="Znf_C2H2_sf"/>
</dbReference>
<evidence type="ECO:0000256" key="9">
    <source>
        <dbReference type="PROSITE-ProRule" id="PRU00027"/>
    </source>
</evidence>
<feature type="region of interest" description="Disordered" evidence="10">
    <location>
        <begin position="677"/>
        <end position="715"/>
    </location>
</feature>
<organism evidence="12 13">
    <name type="scientific">Cylicocyclus nassatus</name>
    <name type="common">Nematode worm</name>
    <dbReference type="NCBI Taxonomy" id="53992"/>
    <lineage>
        <taxon>Eukaryota</taxon>
        <taxon>Metazoa</taxon>
        <taxon>Ecdysozoa</taxon>
        <taxon>Nematoda</taxon>
        <taxon>Chromadorea</taxon>
        <taxon>Rhabditida</taxon>
        <taxon>Rhabditina</taxon>
        <taxon>Rhabditomorpha</taxon>
        <taxon>Strongyloidea</taxon>
        <taxon>Strongylidae</taxon>
        <taxon>Cylicocyclus</taxon>
    </lineage>
</organism>
<feature type="compositionally biased region" description="Basic and acidic residues" evidence="10">
    <location>
        <begin position="8"/>
        <end position="18"/>
    </location>
</feature>
<evidence type="ECO:0000313" key="13">
    <source>
        <dbReference type="Proteomes" id="UP001176961"/>
    </source>
</evidence>
<dbReference type="GO" id="GO:0003677">
    <property type="term" value="F:DNA binding"/>
    <property type="evidence" value="ECO:0007669"/>
    <property type="project" value="UniProtKB-KW"/>
</dbReference>
<accession>A0AA36GGC4</accession>
<keyword evidence="4" id="KW-0862">Zinc</keyword>
<dbReference type="SMART" id="SM00614">
    <property type="entry name" value="ZnF_BED"/>
    <property type="match status" value="1"/>
</dbReference>
<keyword evidence="13" id="KW-1185">Reference proteome</keyword>
<evidence type="ECO:0000256" key="7">
    <source>
        <dbReference type="ARBA" id="ARBA00023163"/>
    </source>
</evidence>
<dbReference type="PANTHER" id="PTHR46481">
    <property type="entry name" value="ZINC FINGER BED DOMAIN-CONTAINING PROTEIN 4"/>
    <property type="match status" value="1"/>
</dbReference>
<dbReference type="InterPro" id="IPR003656">
    <property type="entry name" value="Znf_BED"/>
</dbReference>
<dbReference type="EMBL" id="CATQJL010000112">
    <property type="protein sequence ID" value="CAJ0593694.1"/>
    <property type="molecule type" value="Genomic_DNA"/>
</dbReference>
<sequence>MKFVVGPHGERRQLDPHSNHIGPVQPGSPKAGRVIEHKVVRRKGIEKSKLKGITKHERTVSEMSVVWDMFTRIWDEEGNGVAECKVCKKTMKIPHSKTTTNLLLHLSENHKVELEKAREEKKSKIPAKPVKQPSIRTAFLPKMSNETRRVVNTHLAMLIADKSLSLSLPTSRTFRKFVQSLNSSYTPPSRSTLVNIMHEKVNEIDQENKDLLSNAEAVAITADCWSSFNCNAGLLTITGHVAGPGHTSRANVILDCVSLGFESHTADVISGHIRASLQRLSVDGEKICALVADGASNMKKAAAELNVKYLQCGAHLINLAVRKALNCEHVAPLINKCKSIVTKLNRSSVLKGLFRSYLDEFNLPKITPSSDCPTRWGSTYAMICDVISTRAALDKLMENQSDPFDDEDIKSLKSVKVFLEPYYELTKKMCAADATSSLLLAGGKLLLAKTESTCNEPRTKVKQFGNILLMETRRQFAPSFADETLRISTLLDPRFAFLERIASSEEWKTIVERLIELRLGHSNSQESQAETVVCTAKEGTTSFWDPIADSENEPVTKRCLLSDKGEEMMIEIQQYSILLKKNRPEKNLSPLVWWKSHSQEFPLLSKEVAQFLVIPATSVDCERFFSLAGIVYGNKRRGRLSGEHARLLLMCKCYANKEVGRECKFWNASEVRRYARTVEEDDDDTSSSDSANDDATTTSDQDLELDDLEEVEEVL</sequence>
<dbReference type="Pfam" id="PF05699">
    <property type="entry name" value="Dimer_Tnp_hAT"/>
    <property type="match status" value="1"/>
</dbReference>
<feature type="compositionally biased region" description="Low complexity" evidence="10">
    <location>
        <begin position="687"/>
        <end position="700"/>
    </location>
</feature>
<dbReference type="GO" id="GO:0046983">
    <property type="term" value="F:protein dimerization activity"/>
    <property type="evidence" value="ECO:0007669"/>
    <property type="project" value="InterPro"/>
</dbReference>
<reference evidence="12" key="1">
    <citation type="submission" date="2023-07" db="EMBL/GenBank/DDBJ databases">
        <authorList>
            <consortium name="CYATHOMIX"/>
        </authorList>
    </citation>
    <scope>NUCLEOTIDE SEQUENCE</scope>
    <source>
        <strain evidence="12">N/A</strain>
    </source>
</reference>
<comment type="caution">
    <text evidence="12">The sequence shown here is derived from an EMBL/GenBank/DDBJ whole genome shotgun (WGS) entry which is preliminary data.</text>
</comment>